<dbReference type="GO" id="GO:0004072">
    <property type="term" value="F:aspartate kinase activity"/>
    <property type="evidence" value="ECO:0007669"/>
    <property type="project" value="UniProtKB-EC"/>
</dbReference>
<dbReference type="GO" id="GO:0009090">
    <property type="term" value="P:homoserine biosynthetic process"/>
    <property type="evidence" value="ECO:0007669"/>
    <property type="project" value="TreeGrafter"/>
</dbReference>
<dbReference type="GO" id="GO:0005524">
    <property type="term" value="F:ATP binding"/>
    <property type="evidence" value="ECO:0007669"/>
    <property type="project" value="UniProtKB-KW"/>
</dbReference>
<dbReference type="AlphaFoldDB" id="X1F8D2"/>
<dbReference type="Gene3D" id="3.40.1160.10">
    <property type="entry name" value="Acetylglutamate kinase-like"/>
    <property type="match status" value="1"/>
</dbReference>
<dbReference type="Pfam" id="PF00696">
    <property type="entry name" value="AA_kinase"/>
    <property type="match status" value="1"/>
</dbReference>
<keyword evidence="7" id="KW-0547">Nucleotide-binding</keyword>
<dbReference type="GO" id="GO:0005829">
    <property type="term" value="C:cytosol"/>
    <property type="evidence" value="ECO:0007669"/>
    <property type="project" value="TreeGrafter"/>
</dbReference>
<dbReference type="NCBIfam" id="NF005155">
    <property type="entry name" value="PRK06635.1-4"/>
    <property type="match status" value="1"/>
</dbReference>
<keyword evidence="6" id="KW-0808">Transferase</keyword>
<dbReference type="InterPro" id="IPR036393">
    <property type="entry name" value="AceGlu_kinase-like_sf"/>
</dbReference>
<proteinExistence type="inferred from homology"/>
<comment type="pathway">
    <text evidence="2">Amino-acid biosynthesis; L-threonine biosynthesis; L-threonine from L-aspartate: step 1/5.</text>
</comment>
<comment type="catalytic activity">
    <reaction evidence="11">
        <text>L-aspartate + ATP = 4-phospho-L-aspartate + ADP</text>
        <dbReference type="Rhea" id="RHEA:23776"/>
        <dbReference type="ChEBI" id="CHEBI:29991"/>
        <dbReference type="ChEBI" id="CHEBI:30616"/>
        <dbReference type="ChEBI" id="CHEBI:57535"/>
        <dbReference type="ChEBI" id="CHEBI:456216"/>
        <dbReference type="EC" id="2.7.2.4"/>
    </reaction>
</comment>
<keyword evidence="5" id="KW-0028">Amino-acid biosynthesis</keyword>
<evidence type="ECO:0000256" key="6">
    <source>
        <dbReference type="ARBA" id="ARBA00022679"/>
    </source>
</evidence>
<evidence type="ECO:0000256" key="5">
    <source>
        <dbReference type="ARBA" id="ARBA00022605"/>
    </source>
</evidence>
<dbReference type="GO" id="GO:0009089">
    <property type="term" value="P:lysine biosynthetic process via diaminopimelate"/>
    <property type="evidence" value="ECO:0007669"/>
    <property type="project" value="TreeGrafter"/>
</dbReference>
<sequence length="241" mass="26076">MSLVVQKYGGSSLSCPERIKAIAERIVGVKKKGKRVVAVVSAMGDTTDKLLNLAHQINPYPPKRELDLLLSSGEMVSCALLTMALHGLGESAIAFSGPQVRIITDEVHTRARIQRIETRRILEELKKGKIVVVAGYQGATLKNDITTLGRGGSDITAVALAAALKADFCEICSDVEGIYTADPQIVPQARKLPRISYEEMLELASGGAQVIHLRAVEIAKKYGVRLHTRSSFSQKEGTIID</sequence>
<reference evidence="13" key="1">
    <citation type="journal article" date="2014" name="Front. Microbiol.">
        <title>High frequency of phylogenetically diverse reductive dehalogenase-homologous genes in deep subseafloor sedimentary metagenomes.</title>
        <authorList>
            <person name="Kawai M."/>
            <person name="Futagami T."/>
            <person name="Toyoda A."/>
            <person name="Takaki Y."/>
            <person name="Nishi S."/>
            <person name="Hori S."/>
            <person name="Arai W."/>
            <person name="Tsubouchi T."/>
            <person name="Morono Y."/>
            <person name="Uchiyama I."/>
            <person name="Ito T."/>
            <person name="Fujiyama A."/>
            <person name="Inagaki F."/>
            <person name="Takami H."/>
        </authorList>
    </citation>
    <scope>NUCLEOTIDE SEQUENCE</scope>
    <source>
        <strain evidence="13">Expedition CK06-06</strain>
    </source>
</reference>
<accession>X1F8D2</accession>
<evidence type="ECO:0000256" key="11">
    <source>
        <dbReference type="ARBA" id="ARBA00047872"/>
    </source>
</evidence>
<dbReference type="PANTHER" id="PTHR21499:SF3">
    <property type="entry name" value="ASPARTOKINASE"/>
    <property type="match status" value="1"/>
</dbReference>
<feature type="domain" description="Aspartate/glutamate/uridylate kinase" evidence="12">
    <location>
        <begin position="3"/>
        <end position="227"/>
    </location>
</feature>
<evidence type="ECO:0000256" key="7">
    <source>
        <dbReference type="ARBA" id="ARBA00022741"/>
    </source>
</evidence>
<evidence type="ECO:0000256" key="4">
    <source>
        <dbReference type="ARBA" id="ARBA00013059"/>
    </source>
</evidence>
<dbReference type="PROSITE" id="PS00324">
    <property type="entry name" value="ASPARTOKINASE"/>
    <property type="match status" value="1"/>
</dbReference>
<dbReference type="InterPro" id="IPR001048">
    <property type="entry name" value="Asp/Glu/Uridylate_kinase"/>
</dbReference>
<name>X1F8D2_9ZZZZ</name>
<organism evidence="13">
    <name type="scientific">marine sediment metagenome</name>
    <dbReference type="NCBI Taxonomy" id="412755"/>
    <lineage>
        <taxon>unclassified sequences</taxon>
        <taxon>metagenomes</taxon>
        <taxon>ecological metagenomes</taxon>
    </lineage>
</organism>
<evidence type="ECO:0000259" key="12">
    <source>
        <dbReference type="Pfam" id="PF00696"/>
    </source>
</evidence>
<protein>
    <recommendedName>
        <fullName evidence="4">aspartate kinase</fullName>
        <ecNumber evidence="4">2.7.2.4</ecNumber>
    </recommendedName>
</protein>
<evidence type="ECO:0000256" key="10">
    <source>
        <dbReference type="ARBA" id="ARBA00023154"/>
    </source>
</evidence>
<evidence type="ECO:0000313" key="13">
    <source>
        <dbReference type="EMBL" id="GAH28825.1"/>
    </source>
</evidence>
<comment type="similarity">
    <text evidence="3">Belongs to the aspartokinase family.</text>
</comment>
<dbReference type="InterPro" id="IPR018042">
    <property type="entry name" value="Aspartate_kinase_CS"/>
</dbReference>
<keyword evidence="10" id="KW-0457">Lysine biosynthesis</keyword>
<keyword evidence="9" id="KW-0067">ATP-binding</keyword>
<gene>
    <name evidence="13" type="ORF">S03H2_00830</name>
</gene>
<dbReference type="FunFam" id="3.40.1160.10:FF:000002">
    <property type="entry name" value="Aspartokinase"/>
    <property type="match status" value="1"/>
</dbReference>
<dbReference type="EC" id="2.7.2.4" evidence="4"/>
<keyword evidence="8" id="KW-0418">Kinase</keyword>
<dbReference type="EMBL" id="BARU01000203">
    <property type="protein sequence ID" value="GAH28825.1"/>
    <property type="molecule type" value="Genomic_DNA"/>
</dbReference>
<dbReference type="NCBIfam" id="TIGR00657">
    <property type="entry name" value="asp_kinases"/>
    <property type="match status" value="1"/>
</dbReference>
<dbReference type="CDD" id="cd04246">
    <property type="entry name" value="AAK_AK-DapG-like"/>
    <property type="match status" value="1"/>
</dbReference>
<comment type="caution">
    <text evidence="13">The sequence shown here is derived from an EMBL/GenBank/DDBJ whole genome shotgun (WGS) entry which is preliminary data.</text>
</comment>
<dbReference type="SUPFAM" id="SSF53633">
    <property type="entry name" value="Carbamate kinase-like"/>
    <property type="match status" value="1"/>
</dbReference>
<evidence type="ECO:0000256" key="3">
    <source>
        <dbReference type="ARBA" id="ARBA00010122"/>
    </source>
</evidence>
<evidence type="ECO:0000256" key="1">
    <source>
        <dbReference type="ARBA" id="ARBA00004986"/>
    </source>
</evidence>
<dbReference type="InterPro" id="IPR001341">
    <property type="entry name" value="Asp_kinase"/>
</dbReference>
<comment type="pathway">
    <text evidence="1">Amino-acid biosynthesis; L-methionine biosynthesis via de novo pathway; L-homoserine from L-aspartate: step 1/3.</text>
</comment>
<evidence type="ECO:0000256" key="8">
    <source>
        <dbReference type="ARBA" id="ARBA00022777"/>
    </source>
</evidence>
<evidence type="ECO:0000256" key="2">
    <source>
        <dbReference type="ARBA" id="ARBA00005139"/>
    </source>
</evidence>
<evidence type="ECO:0000256" key="9">
    <source>
        <dbReference type="ARBA" id="ARBA00022840"/>
    </source>
</evidence>
<dbReference type="PANTHER" id="PTHR21499">
    <property type="entry name" value="ASPARTATE KINASE"/>
    <property type="match status" value="1"/>
</dbReference>